<dbReference type="EMBL" id="CAJVPU010025027">
    <property type="protein sequence ID" value="CAG8694698.1"/>
    <property type="molecule type" value="Genomic_DNA"/>
</dbReference>
<evidence type="ECO:0000313" key="2">
    <source>
        <dbReference type="Proteomes" id="UP000789702"/>
    </source>
</evidence>
<sequence>FIETFFLDDENDEAGLSEEEEDLYDNKINFNALDLLYEENKNPTEPADTTNNFT</sequence>
<name>A0ACA9PDN9_9GLOM</name>
<protein>
    <submittedName>
        <fullName evidence="1">363_t:CDS:1</fullName>
    </submittedName>
</protein>
<organism evidence="1 2">
    <name type="scientific">Dentiscutata heterogama</name>
    <dbReference type="NCBI Taxonomy" id="1316150"/>
    <lineage>
        <taxon>Eukaryota</taxon>
        <taxon>Fungi</taxon>
        <taxon>Fungi incertae sedis</taxon>
        <taxon>Mucoromycota</taxon>
        <taxon>Glomeromycotina</taxon>
        <taxon>Glomeromycetes</taxon>
        <taxon>Diversisporales</taxon>
        <taxon>Gigasporaceae</taxon>
        <taxon>Dentiscutata</taxon>
    </lineage>
</organism>
<keyword evidence="2" id="KW-1185">Reference proteome</keyword>
<dbReference type="Proteomes" id="UP000789702">
    <property type="component" value="Unassembled WGS sequence"/>
</dbReference>
<accession>A0ACA9PDN9</accession>
<gene>
    <name evidence="1" type="ORF">DHETER_LOCUS11439</name>
</gene>
<proteinExistence type="predicted"/>
<feature type="non-terminal residue" evidence="1">
    <location>
        <position position="1"/>
    </location>
</feature>
<evidence type="ECO:0000313" key="1">
    <source>
        <dbReference type="EMBL" id="CAG8694698.1"/>
    </source>
</evidence>
<comment type="caution">
    <text evidence="1">The sequence shown here is derived from an EMBL/GenBank/DDBJ whole genome shotgun (WGS) entry which is preliminary data.</text>
</comment>
<reference evidence="1" key="1">
    <citation type="submission" date="2021-06" db="EMBL/GenBank/DDBJ databases">
        <authorList>
            <person name="Kallberg Y."/>
            <person name="Tangrot J."/>
            <person name="Rosling A."/>
        </authorList>
    </citation>
    <scope>NUCLEOTIDE SEQUENCE</scope>
    <source>
        <strain evidence="1">IL203A</strain>
    </source>
</reference>